<comment type="subcellular location">
    <subcellularLocation>
        <location evidence="1">Membrane</location>
        <topology evidence="1">Multi-pass membrane protein</topology>
    </subcellularLocation>
</comment>
<protein>
    <submittedName>
        <fullName evidence="9">Vomeronasal type-2 receptor 26-like</fullName>
    </submittedName>
</protein>
<dbReference type="InterPro" id="IPR028082">
    <property type="entry name" value="Peripla_BP_I"/>
</dbReference>
<dbReference type="RefSeq" id="XP_060548724.1">
    <property type="nucleotide sequence ID" value="XM_060692741.1"/>
</dbReference>
<evidence type="ECO:0000256" key="2">
    <source>
        <dbReference type="ARBA" id="ARBA00022692"/>
    </source>
</evidence>
<keyword evidence="3" id="KW-1133">Transmembrane helix</keyword>
<name>A0ABM3ZK25_PANGU</name>
<evidence type="ECO:0000256" key="4">
    <source>
        <dbReference type="ARBA" id="ARBA00023136"/>
    </source>
</evidence>
<dbReference type="Proteomes" id="UP001652622">
    <property type="component" value="Unplaced"/>
</dbReference>
<dbReference type="InterPro" id="IPR000337">
    <property type="entry name" value="GPCR_3"/>
</dbReference>
<sequence>MDSPVAKNYQHILAMAFAIKEINENPQILPNLTLGFHIYDSYDNAQRTYQATMLFLSSVERLIPNYSCNIHNNLVSVVGGLDAEISLHISTILDIYKIPQVFSSSCAISVIGCRRSCWRSYFFIMCMKVNIHESCNLSVR</sequence>
<keyword evidence="6" id="KW-0325">Glycoprotein</keyword>
<dbReference type="Gene3D" id="3.40.50.2300">
    <property type="match status" value="1"/>
</dbReference>
<evidence type="ECO:0000256" key="5">
    <source>
        <dbReference type="ARBA" id="ARBA00023170"/>
    </source>
</evidence>
<dbReference type="PRINTS" id="PR00248">
    <property type="entry name" value="GPCRMGR"/>
</dbReference>
<keyword evidence="2" id="KW-0812">Transmembrane</keyword>
<dbReference type="PANTHER" id="PTHR24061:SF599">
    <property type="entry name" value="G-PROTEIN COUPLED RECEPTORS FAMILY 3 PROFILE DOMAIN-CONTAINING PROTEIN"/>
    <property type="match status" value="1"/>
</dbReference>
<dbReference type="PANTHER" id="PTHR24061">
    <property type="entry name" value="CALCIUM-SENSING RECEPTOR-RELATED"/>
    <property type="match status" value="1"/>
</dbReference>
<dbReference type="SUPFAM" id="SSF53822">
    <property type="entry name" value="Periplasmic binding protein-like I"/>
    <property type="match status" value="1"/>
</dbReference>
<evidence type="ECO:0000313" key="8">
    <source>
        <dbReference type="Proteomes" id="UP001652622"/>
    </source>
</evidence>
<accession>A0ABM3ZK25</accession>
<keyword evidence="8" id="KW-1185">Reference proteome</keyword>
<organism evidence="8 9">
    <name type="scientific">Pantherophis guttatus</name>
    <name type="common">Corn snake</name>
    <name type="synonym">Elaphe guttata</name>
    <dbReference type="NCBI Taxonomy" id="94885"/>
    <lineage>
        <taxon>Eukaryota</taxon>
        <taxon>Metazoa</taxon>
        <taxon>Chordata</taxon>
        <taxon>Craniata</taxon>
        <taxon>Vertebrata</taxon>
        <taxon>Euteleostomi</taxon>
        <taxon>Lepidosauria</taxon>
        <taxon>Squamata</taxon>
        <taxon>Bifurcata</taxon>
        <taxon>Unidentata</taxon>
        <taxon>Episquamata</taxon>
        <taxon>Toxicofera</taxon>
        <taxon>Serpentes</taxon>
        <taxon>Colubroidea</taxon>
        <taxon>Colubridae</taxon>
        <taxon>Colubrinae</taxon>
        <taxon>Pantherophis</taxon>
    </lineage>
</organism>
<keyword evidence="5" id="KW-0675">Receptor</keyword>
<feature type="domain" description="Receptor ligand binding region" evidence="7">
    <location>
        <begin position="13"/>
        <end position="105"/>
    </location>
</feature>
<dbReference type="InterPro" id="IPR001828">
    <property type="entry name" value="ANF_lig-bd_rcpt"/>
</dbReference>
<evidence type="ECO:0000256" key="1">
    <source>
        <dbReference type="ARBA" id="ARBA00004141"/>
    </source>
</evidence>
<dbReference type="GeneID" id="132712176"/>
<keyword evidence="4" id="KW-0472">Membrane</keyword>
<evidence type="ECO:0000313" key="9">
    <source>
        <dbReference type="RefSeq" id="XP_060548724.1"/>
    </source>
</evidence>
<reference evidence="9" key="1">
    <citation type="submission" date="2025-08" db="UniProtKB">
        <authorList>
            <consortium name="RefSeq"/>
        </authorList>
    </citation>
    <scope>IDENTIFICATION</scope>
    <source>
        <tissue evidence="9">Blood</tissue>
    </source>
</reference>
<evidence type="ECO:0000259" key="7">
    <source>
        <dbReference type="Pfam" id="PF01094"/>
    </source>
</evidence>
<dbReference type="Pfam" id="PF01094">
    <property type="entry name" value="ANF_receptor"/>
    <property type="match status" value="1"/>
</dbReference>
<dbReference type="InterPro" id="IPR000068">
    <property type="entry name" value="GPCR_3_Ca_sens_rcpt-rel"/>
</dbReference>
<gene>
    <name evidence="9" type="primary">LOC132712176</name>
</gene>
<proteinExistence type="predicted"/>
<evidence type="ECO:0000256" key="6">
    <source>
        <dbReference type="ARBA" id="ARBA00023180"/>
    </source>
</evidence>
<evidence type="ECO:0000256" key="3">
    <source>
        <dbReference type="ARBA" id="ARBA00022989"/>
    </source>
</evidence>